<dbReference type="PROSITE" id="PS00178">
    <property type="entry name" value="AA_TRNA_LIGASE_I"/>
    <property type="match status" value="1"/>
</dbReference>
<dbReference type="InterPro" id="IPR002904">
    <property type="entry name" value="Lys-tRNA-ligase"/>
</dbReference>
<evidence type="ECO:0000256" key="10">
    <source>
        <dbReference type="HAMAP-Rule" id="MF_00177"/>
    </source>
</evidence>
<feature type="binding site" evidence="10">
    <location>
        <position position="293"/>
    </location>
    <ligand>
        <name>ATP</name>
        <dbReference type="ChEBI" id="CHEBI:30616"/>
    </ligand>
</feature>
<feature type="short sequence motif" description="'HIGH' region" evidence="10">
    <location>
        <begin position="44"/>
        <end position="52"/>
    </location>
</feature>
<dbReference type="SUPFAM" id="SSF52374">
    <property type="entry name" value="Nucleotidylyl transferase"/>
    <property type="match status" value="1"/>
</dbReference>
<dbReference type="OrthoDB" id="9803151at2"/>
<dbReference type="SUPFAM" id="SSF48163">
    <property type="entry name" value="An anticodon-binding domain of class I aminoacyl-tRNA synthetases"/>
    <property type="match status" value="1"/>
</dbReference>
<evidence type="ECO:0000313" key="11">
    <source>
        <dbReference type="EMBL" id="SEP77654.1"/>
    </source>
</evidence>
<dbReference type="PANTHER" id="PTHR37940">
    <property type="entry name" value="LYSINE--TRNA LIGASE"/>
    <property type="match status" value="1"/>
</dbReference>
<accession>A0A1H9ALL8</accession>
<dbReference type="InterPro" id="IPR014729">
    <property type="entry name" value="Rossmann-like_a/b/a_fold"/>
</dbReference>
<dbReference type="GO" id="GO:0005737">
    <property type="term" value="C:cytoplasm"/>
    <property type="evidence" value="ECO:0007669"/>
    <property type="project" value="UniProtKB-SubCell"/>
</dbReference>
<evidence type="ECO:0000313" key="12">
    <source>
        <dbReference type="Proteomes" id="UP000198634"/>
    </source>
</evidence>
<dbReference type="GO" id="GO:0000049">
    <property type="term" value="F:tRNA binding"/>
    <property type="evidence" value="ECO:0007669"/>
    <property type="project" value="InterPro"/>
</dbReference>
<dbReference type="GO" id="GO:0006430">
    <property type="term" value="P:lysyl-tRNA aminoacylation"/>
    <property type="evidence" value="ECO:0007669"/>
    <property type="project" value="UniProtKB-UniRule"/>
</dbReference>
<dbReference type="Proteomes" id="UP000198634">
    <property type="component" value="Unassembled WGS sequence"/>
</dbReference>
<dbReference type="NCBIfam" id="NF001968">
    <property type="entry name" value="PRK00750.1-2"/>
    <property type="match status" value="1"/>
</dbReference>
<evidence type="ECO:0000256" key="8">
    <source>
        <dbReference type="ARBA" id="ARBA00023146"/>
    </source>
</evidence>
<keyword evidence="6 10" id="KW-0067">ATP-binding</keyword>
<proteinExistence type="inferred from homology"/>
<comment type="catalytic activity">
    <reaction evidence="9 10">
        <text>tRNA(Lys) + L-lysine + ATP = L-lysyl-tRNA(Lys) + AMP + diphosphate</text>
        <dbReference type="Rhea" id="RHEA:20792"/>
        <dbReference type="Rhea" id="RHEA-COMP:9696"/>
        <dbReference type="Rhea" id="RHEA-COMP:9697"/>
        <dbReference type="ChEBI" id="CHEBI:30616"/>
        <dbReference type="ChEBI" id="CHEBI:32551"/>
        <dbReference type="ChEBI" id="CHEBI:33019"/>
        <dbReference type="ChEBI" id="CHEBI:78442"/>
        <dbReference type="ChEBI" id="CHEBI:78529"/>
        <dbReference type="ChEBI" id="CHEBI:456215"/>
        <dbReference type="EC" id="6.1.1.6"/>
    </reaction>
</comment>
<reference evidence="11 12" key="1">
    <citation type="submission" date="2016-10" db="EMBL/GenBank/DDBJ databases">
        <authorList>
            <person name="de Groot N.N."/>
        </authorList>
    </citation>
    <scope>NUCLEOTIDE SEQUENCE [LARGE SCALE GENOMIC DNA]</scope>
    <source>
        <strain evidence="11 12">DSM 22007</strain>
    </source>
</reference>
<dbReference type="HAMAP" id="MF_00177">
    <property type="entry name" value="Lys_tRNA_synth_class1"/>
    <property type="match status" value="1"/>
</dbReference>
<dbReference type="NCBIfam" id="TIGR00467">
    <property type="entry name" value="lysS_arch"/>
    <property type="match status" value="1"/>
</dbReference>
<evidence type="ECO:0000256" key="4">
    <source>
        <dbReference type="ARBA" id="ARBA00022598"/>
    </source>
</evidence>
<dbReference type="Pfam" id="PF01921">
    <property type="entry name" value="tRNA-synt_1f"/>
    <property type="match status" value="1"/>
</dbReference>
<dbReference type="RefSeq" id="WP_090268274.1">
    <property type="nucleotide sequence ID" value="NZ_FOEP01000002.1"/>
</dbReference>
<dbReference type="PANTHER" id="PTHR37940:SF1">
    <property type="entry name" value="LYSINE--TRNA LIGASE"/>
    <property type="match status" value="1"/>
</dbReference>
<dbReference type="GO" id="GO:0004824">
    <property type="term" value="F:lysine-tRNA ligase activity"/>
    <property type="evidence" value="ECO:0007669"/>
    <property type="project" value="UniProtKB-UniRule"/>
</dbReference>
<dbReference type="Gene3D" id="3.40.50.620">
    <property type="entry name" value="HUPs"/>
    <property type="match status" value="2"/>
</dbReference>
<dbReference type="Gene3D" id="1.10.10.350">
    <property type="match status" value="1"/>
</dbReference>
<evidence type="ECO:0000256" key="3">
    <source>
        <dbReference type="ARBA" id="ARBA00022490"/>
    </source>
</evidence>
<keyword evidence="12" id="KW-1185">Reference proteome</keyword>
<dbReference type="EC" id="6.1.1.6" evidence="10"/>
<keyword evidence="5 10" id="KW-0547">Nucleotide-binding</keyword>
<dbReference type="InterPro" id="IPR020751">
    <property type="entry name" value="aa-tRNA-synth_I_codon-bd_sub2"/>
</dbReference>
<name>A0A1H9ALL8_9RHOB</name>
<keyword evidence="3 10" id="KW-0963">Cytoplasm</keyword>
<keyword evidence="8 10" id="KW-0030">Aminoacyl-tRNA synthetase</keyword>
<dbReference type="STRING" id="657014.SAMN04488092_102185"/>
<dbReference type="EMBL" id="FOEP01000002">
    <property type="protein sequence ID" value="SEP77654.1"/>
    <property type="molecule type" value="Genomic_DNA"/>
</dbReference>
<evidence type="ECO:0000256" key="7">
    <source>
        <dbReference type="ARBA" id="ARBA00022917"/>
    </source>
</evidence>
<keyword evidence="4 10" id="KW-0436">Ligase</keyword>
<organism evidence="11 12">
    <name type="scientific">Thalassovita taeanensis</name>
    <dbReference type="NCBI Taxonomy" id="657014"/>
    <lineage>
        <taxon>Bacteria</taxon>
        <taxon>Pseudomonadati</taxon>
        <taxon>Pseudomonadota</taxon>
        <taxon>Alphaproteobacteria</taxon>
        <taxon>Rhodobacterales</taxon>
        <taxon>Roseobacteraceae</taxon>
        <taxon>Thalassovita</taxon>
    </lineage>
</organism>
<gene>
    <name evidence="10" type="primary">lysS</name>
    <name evidence="11" type="ORF">SAMN04488092_102185</name>
</gene>
<evidence type="ECO:0000256" key="1">
    <source>
        <dbReference type="ARBA" id="ARBA00004496"/>
    </source>
</evidence>
<feature type="short sequence motif" description="'KMSKS' region" evidence="10">
    <location>
        <begin position="290"/>
        <end position="294"/>
    </location>
</feature>
<protein>
    <recommendedName>
        <fullName evidence="10">Lysine--tRNA ligase</fullName>
        <ecNumber evidence="10">6.1.1.6</ecNumber>
    </recommendedName>
    <alternativeName>
        <fullName evidence="10">Lysyl-tRNA synthetase</fullName>
        <shortName evidence="10">LysRS</shortName>
    </alternativeName>
</protein>
<evidence type="ECO:0000256" key="2">
    <source>
        <dbReference type="ARBA" id="ARBA00005594"/>
    </source>
</evidence>
<dbReference type="GO" id="GO:0005524">
    <property type="term" value="F:ATP binding"/>
    <property type="evidence" value="ECO:0007669"/>
    <property type="project" value="UniProtKB-UniRule"/>
</dbReference>
<dbReference type="InterPro" id="IPR001412">
    <property type="entry name" value="aa-tRNA-synth_I_CS"/>
</dbReference>
<sequence length="524" mass="59703">MSELRDAALVSKAWPFEEARKLVKRYEKKAPEKGYVLFETGYGPSGLPHIGTFGEVARTTMIRRAFELISDIPTRLICFSDDVDGMRKVPDNVPQQEMLHENLQRPLTSVPDPFGEYDSFGAHNNAMLRRFLDTFGFEYEFISATEFYKSGQFDEVLLRAVDRYDAVMKVMLKSLREERRQTYSIFLPIHPETGRVMYVPMKQVNAKDGTITFDDENGREWTLPVTGGQVKLQWKPDFGARWAALGVDFEMYGKDHSTNTPIYDSICEILGGKKPEHFTYELFLDENGEKISKSKGNGLTIDEWLTYASAESLSYFMYQKPKTAKRMHFDVIPKAMDEYHQQLRAYPGQDAAQKVNNPVWHIHGGDVPESRMVVPFSMLLNLASVSAAEEKSKMWGFIQRYAPEASPETHPDLDQAAGFAVRYYNDFVKPQKVFRAPSDLEREALTELRAKLAEWDGGLDGEELQGLVFSVGRERFDPMRDWFKALYEVLLGASQGPRFGGFIALYGVEETIALIDRALAGELI</sequence>
<evidence type="ECO:0000256" key="5">
    <source>
        <dbReference type="ARBA" id="ARBA00022741"/>
    </source>
</evidence>
<dbReference type="InterPro" id="IPR008925">
    <property type="entry name" value="aa_tRNA-synth_I_cd-bd_sf"/>
</dbReference>
<keyword evidence="7 10" id="KW-0648">Protein biosynthesis</keyword>
<evidence type="ECO:0000256" key="6">
    <source>
        <dbReference type="ARBA" id="ARBA00022840"/>
    </source>
</evidence>
<evidence type="ECO:0000256" key="9">
    <source>
        <dbReference type="ARBA" id="ARBA00048573"/>
    </source>
</evidence>
<comment type="similarity">
    <text evidence="2 10">Belongs to the class-I aminoacyl-tRNA synthetase family.</text>
</comment>
<comment type="subcellular location">
    <subcellularLocation>
        <location evidence="1 10">Cytoplasm</location>
    </subcellularLocation>
</comment>
<dbReference type="AlphaFoldDB" id="A0A1H9ALL8"/>